<reference evidence="1" key="1">
    <citation type="submission" date="2022-11" db="EMBL/GenBank/DDBJ databases">
        <authorList>
            <person name="Morgan W.R."/>
            <person name="Tartar A."/>
        </authorList>
    </citation>
    <scope>NUCLEOTIDE SEQUENCE</scope>
    <source>
        <strain evidence="1">ARSEF 373</strain>
    </source>
</reference>
<dbReference type="EMBL" id="DAKRPA010000090">
    <property type="protein sequence ID" value="DAZ99094.1"/>
    <property type="molecule type" value="Genomic_DNA"/>
</dbReference>
<keyword evidence="2" id="KW-1185">Reference proteome</keyword>
<gene>
    <name evidence="1" type="ORF">N0F65_008399</name>
</gene>
<evidence type="ECO:0000313" key="2">
    <source>
        <dbReference type="Proteomes" id="UP001146120"/>
    </source>
</evidence>
<organism evidence="1 2">
    <name type="scientific">Lagenidium giganteum</name>
    <dbReference type="NCBI Taxonomy" id="4803"/>
    <lineage>
        <taxon>Eukaryota</taxon>
        <taxon>Sar</taxon>
        <taxon>Stramenopiles</taxon>
        <taxon>Oomycota</taxon>
        <taxon>Peronosporomycetes</taxon>
        <taxon>Pythiales</taxon>
        <taxon>Pythiaceae</taxon>
    </lineage>
</organism>
<protein>
    <submittedName>
        <fullName evidence="1">Uncharacterized protein</fullName>
    </submittedName>
</protein>
<evidence type="ECO:0000313" key="1">
    <source>
        <dbReference type="EMBL" id="DAZ99094.1"/>
    </source>
</evidence>
<comment type="caution">
    <text evidence="1">The sequence shown here is derived from an EMBL/GenBank/DDBJ whole genome shotgun (WGS) entry which is preliminary data.</text>
</comment>
<proteinExistence type="predicted"/>
<name>A0AAV2Z0I0_9STRA</name>
<accession>A0AAV2Z0I0</accession>
<dbReference type="AlphaFoldDB" id="A0AAV2Z0I0"/>
<dbReference type="Proteomes" id="UP001146120">
    <property type="component" value="Unassembled WGS sequence"/>
</dbReference>
<sequence>MNVAVDSPSPAERDADGCEAALTPRLSCTCRDRQVDCTPSCRRKDLKVHFENAAHSPTREDEHVHLRQLQRKFSNHAAASTGFDDTFLDDIMTTAPTLAQVPVRQSVRRSQSCGAHAVAQSMQSHHCNMYRIKIGYQDEKLRERCQQNTHKLLQTARDTSDASSTSAILAKKALKYRKVLERMEGIDINDPALDVSACLGVTWHRVTSE</sequence>
<reference evidence="1" key="2">
    <citation type="journal article" date="2023" name="Microbiol Resour">
        <title>Decontamination and Annotation of the Draft Genome Sequence of the Oomycete Lagenidium giganteum ARSEF 373.</title>
        <authorList>
            <person name="Morgan W.R."/>
            <person name="Tartar A."/>
        </authorList>
    </citation>
    <scope>NUCLEOTIDE SEQUENCE</scope>
    <source>
        <strain evidence="1">ARSEF 373</strain>
    </source>
</reference>